<sequence length="411" mass="44320">MHRTSDLQALLALTEPRFVRSLLCQRAARYLASTALAATADVDDHWTIPMGDERDCDGVSISLTADTSAASSCSLWGAMHTPVFNAATLCCIFVHACPQRISRHAGARRLRPNTDRHKLETKATNGNRAVYYIRDALSGCPRPRSEMAVLWLDARDPEPSPMIGSDIDFGPSTTSRAQAASIIVAEGLSYPPAAGSTALRGDRPAGAMLPSINPASVHTTAKFNYEDARPRPCAVHETKLFRVTYNGFMQASAGLRTAPFPASLLSQAAPRHQSEQSPTRKDDADRNANANANELRYQQPARTAAALPPARMPAAAQISYAAMHGMASRANALPYIRSAPVPRLSSSEHPPSTPATAYTYGSRYSTPWSEQMDHAESAPLRAAAPRAQLELRDQSGRCNAVAPYTDGCLRP</sequence>
<dbReference type="EMBL" id="SEOQ01000195">
    <property type="protein sequence ID" value="TFY67260.1"/>
    <property type="molecule type" value="Genomic_DNA"/>
</dbReference>
<evidence type="ECO:0000313" key="2">
    <source>
        <dbReference type="EMBL" id="TFY67260.1"/>
    </source>
</evidence>
<feature type="region of interest" description="Disordered" evidence="1">
    <location>
        <begin position="266"/>
        <end position="286"/>
    </location>
</feature>
<dbReference type="Proteomes" id="UP000298327">
    <property type="component" value="Unassembled WGS sequence"/>
</dbReference>
<evidence type="ECO:0000256" key="1">
    <source>
        <dbReference type="SAM" id="MobiDB-lite"/>
    </source>
</evidence>
<reference evidence="2 3" key="1">
    <citation type="submission" date="2019-02" db="EMBL/GenBank/DDBJ databases">
        <title>Genome sequencing of the rare red list fungi Dentipellis fragilis.</title>
        <authorList>
            <person name="Buettner E."/>
            <person name="Kellner H."/>
        </authorList>
    </citation>
    <scope>NUCLEOTIDE SEQUENCE [LARGE SCALE GENOMIC DNA]</scope>
    <source>
        <strain evidence="2 3">DSM 105465</strain>
    </source>
</reference>
<gene>
    <name evidence="2" type="ORF">EVG20_g4008</name>
</gene>
<dbReference type="AlphaFoldDB" id="A0A4Y9YZQ2"/>
<accession>A0A4Y9YZQ2</accession>
<keyword evidence="3" id="KW-1185">Reference proteome</keyword>
<evidence type="ECO:0000313" key="3">
    <source>
        <dbReference type="Proteomes" id="UP000298327"/>
    </source>
</evidence>
<comment type="caution">
    <text evidence="2">The sequence shown here is derived from an EMBL/GenBank/DDBJ whole genome shotgun (WGS) entry which is preliminary data.</text>
</comment>
<name>A0A4Y9YZQ2_9AGAM</name>
<organism evidence="2 3">
    <name type="scientific">Dentipellis fragilis</name>
    <dbReference type="NCBI Taxonomy" id="205917"/>
    <lineage>
        <taxon>Eukaryota</taxon>
        <taxon>Fungi</taxon>
        <taxon>Dikarya</taxon>
        <taxon>Basidiomycota</taxon>
        <taxon>Agaricomycotina</taxon>
        <taxon>Agaricomycetes</taxon>
        <taxon>Russulales</taxon>
        <taxon>Hericiaceae</taxon>
        <taxon>Dentipellis</taxon>
    </lineage>
</organism>
<proteinExistence type="predicted"/>
<feature type="compositionally biased region" description="Basic and acidic residues" evidence="1">
    <location>
        <begin position="272"/>
        <end position="286"/>
    </location>
</feature>
<protein>
    <submittedName>
        <fullName evidence="2">Uncharacterized protein</fullName>
    </submittedName>
</protein>